<feature type="signal peptide" evidence="1">
    <location>
        <begin position="1"/>
        <end position="27"/>
    </location>
</feature>
<dbReference type="AlphaFoldDB" id="A0A0K1ETW3"/>
<keyword evidence="1" id="KW-0732">Signal</keyword>
<gene>
    <name evidence="2" type="ORF">CMC5_083150</name>
</gene>
<sequence>MAYPRLLSGSALTLRLLCLGSAVLGVAACGGESEGPAPEEAGPLTGTAVDTYLHDGQEIHQPRTDLTLAVLVPGDGERFDSIPVTIDGEGNFVAEDIPEGDLYLEVTPAGGSSTYLVGSARSFDLGTRFLRRPDAVSATSETPLLLTATGLNPVQGGDNVQIYSPGSGTLGHWGFYEEDIGATAVADLMTDVTYFLVPNLVEGTKGDEAHLTQNALSISDGVEVISTRRAFKAASITQVNGEAMTIEGTFEELPQQPHQVDWKRAQFASLAEAAHPEATVSAHVADVTAEVAPGLRSLTPSLATAYTTDPSDGTVDLAFGDPYGWGHLVGASVSYDLSVSLPGFASPKLLFGYASSFDYRDDWSSLDLAPRLGPPTHVRINDQDSTASLTGVGLTPTISWSAPELGEPTTYRLTVRLLLREGTSRIVATLLTASTQVRLPPGVLEMGEYYYVQVASERGSQPTSPYAMANSSDMAMAIANAFTP</sequence>
<organism evidence="2 3">
    <name type="scientific">Chondromyces crocatus</name>
    <dbReference type="NCBI Taxonomy" id="52"/>
    <lineage>
        <taxon>Bacteria</taxon>
        <taxon>Pseudomonadati</taxon>
        <taxon>Myxococcota</taxon>
        <taxon>Polyangia</taxon>
        <taxon>Polyangiales</taxon>
        <taxon>Polyangiaceae</taxon>
        <taxon>Chondromyces</taxon>
    </lineage>
</organism>
<dbReference type="EMBL" id="CP012159">
    <property type="protein sequence ID" value="AKT44077.1"/>
    <property type="molecule type" value="Genomic_DNA"/>
</dbReference>
<name>A0A0K1ETW3_CHOCO</name>
<dbReference type="Proteomes" id="UP000067626">
    <property type="component" value="Chromosome"/>
</dbReference>
<feature type="chain" id="PRO_5005459996" description="Fibronectin type-III domain-containing protein" evidence="1">
    <location>
        <begin position="28"/>
        <end position="484"/>
    </location>
</feature>
<evidence type="ECO:0008006" key="4">
    <source>
        <dbReference type="Google" id="ProtNLM"/>
    </source>
</evidence>
<keyword evidence="3" id="KW-1185">Reference proteome</keyword>
<evidence type="ECO:0000256" key="1">
    <source>
        <dbReference type="SAM" id="SignalP"/>
    </source>
</evidence>
<protein>
    <recommendedName>
        <fullName evidence="4">Fibronectin type-III domain-containing protein</fullName>
    </recommendedName>
</protein>
<evidence type="ECO:0000313" key="3">
    <source>
        <dbReference type="Proteomes" id="UP000067626"/>
    </source>
</evidence>
<accession>A0A0K1ETW3</accession>
<dbReference type="PROSITE" id="PS51257">
    <property type="entry name" value="PROKAR_LIPOPROTEIN"/>
    <property type="match status" value="1"/>
</dbReference>
<dbReference type="KEGG" id="ccro:CMC5_083150"/>
<evidence type="ECO:0000313" key="2">
    <source>
        <dbReference type="EMBL" id="AKT44077.1"/>
    </source>
</evidence>
<dbReference type="OrthoDB" id="5377973at2"/>
<dbReference type="STRING" id="52.CMC5_083150"/>
<dbReference type="RefSeq" id="WP_156339254.1">
    <property type="nucleotide sequence ID" value="NZ_CP012159.1"/>
</dbReference>
<reference evidence="2 3" key="1">
    <citation type="submission" date="2015-07" db="EMBL/GenBank/DDBJ databases">
        <title>Genome analysis of myxobacterium Chondromyces crocatus Cm c5 reveals a high potential for natural compound synthesis and the genetic basis for the loss of fruiting body formation.</title>
        <authorList>
            <person name="Zaburannyi N."/>
            <person name="Bunk B."/>
            <person name="Maier J."/>
            <person name="Overmann J."/>
            <person name="Mueller R."/>
        </authorList>
    </citation>
    <scope>NUCLEOTIDE SEQUENCE [LARGE SCALE GENOMIC DNA]</scope>
    <source>
        <strain evidence="2 3">Cm c5</strain>
    </source>
</reference>
<proteinExistence type="predicted"/>